<keyword evidence="2" id="KW-1133">Transmembrane helix</keyword>
<proteinExistence type="predicted"/>
<evidence type="ECO:0000256" key="1">
    <source>
        <dbReference type="SAM" id="MobiDB-lite"/>
    </source>
</evidence>
<evidence type="ECO:0000313" key="3">
    <source>
        <dbReference type="EMBL" id="VAV95797.1"/>
    </source>
</evidence>
<name>A0A3B0RUD1_9ZZZZ</name>
<feature type="transmembrane region" description="Helical" evidence="2">
    <location>
        <begin position="298"/>
        <end position="316"/>
    </location>
</feature>
<feature type="transmembrane region" description="Helical" evidence="2">
    <location>
        <begin position="151"/>
        <end position="173"/>
    </location>
</feature>
<dbReference type="EMBL" id="UOEK01000083">
    <property type="protein sequence ID" value="VAV95797.1"/>
    <property type="molecule type" value="Genomic_DNA"/>
</dbReference>
<feature type="non-terminal residue" evidence="3">
    <location>
        <position position="1"/>
    </location>
</feature>
<reference evidence="3" key="1">
    <citation type="submission" date="2018-06" db="EMBL/GenBank/DDBJ databases">
        <authorList>
            <person name="Zhirakovskaya E."/>
        </authorList>
    </citation>
    <scope>NUCLEOTIDE SEQUENCE</scope>
</reference>
<keyword evidence="2" id="KW-0472">Membrane</keyword>
<feature type="transmembrane region" description="Helical" evidence="2">
    <location>
        <begin position="58"/>
        <end position="76"/>
    </location>
</feature>
<feature type="transmembrane region" description="Helical" evidence="2">
    <location>
        <begin position="527"/>
        <end position="547"/>
    </location>
</feature>
<feature type="transmembrane region" description="Helical" evidence="2">
    <location>
        <begin position="336"/>
        <end position="357"/>
    </location>
</feature>
<organism evidence="3">
    <name type="scientific">hydrothermal vent metagenome</name>
    <dbReference type="NCBI Taxonomy" id="652676"/>
    <lineage>
        <taxon>unclassified sequences</taxon>
        <taxon>metagenomes</taxon>
        <taxon>ecological metagenomes</taxon>
    </lineage>
</organism>
<feature type="transmembrane region" description="Helical" evidence="2">
    <location>
        <begin position="96"/>
        <end position="115"/>
    </location>
</feature>
<feature type="transmembrane region" description="Helical" evidence="2">
    <location>
        <begin position="369"/>
        <end position="395"/>
    </location>
</feature>
<sequence>EIRGVGGATAQEILGGPVTQTAGDRTAGFYKPDVPQSDDRDVEAYEWGRLTSGASSTAVWWILLPFTLMNVAGWMFQPTADERDTPDERVRSSLWWGRLLVVLGGLAITAVYVMWTATLTTEIIAFGCAATTECSSRWYVGPVGWFGSNPVWLVTVGIGLAALLILGLFLFILRSQDQLEGYEADPTRRAIGSMDQSRSDTSRLRRNTTLENQGFWYRWEEHRRLFRWHLGLTMLLLGAAAGHAVARMGWVTPPLGAQFAISAVMLAVVVALWWLSGPERFRDAGDRNHTAEQDTRRQAAWTGTHVLLGISGYGLVTLASGFIDNTITTPLGYLDAIRGLSMVFYIVGVLTLGLMFYRRFLLADHANLGGWLWLFPALAAGLSITIAGAGFVAIAHVLGRALRGAQWVADNGFDIVLIDILIVSMILSAITLLLYLRRSTKPSAAVREDYFDRRNTLSDRESAWVRAVAKARVLAKLPSRGDGLILLLVTILLITTFVQGWTGGFNLSAGPDGAFAAPLLGIEGLSFLHPAAAVIIVLYVFPGVQLIRKNAQSRASRRQLGKVWDVLSFWPRRFHPLAAPCYAERAVPEFRDRVRHHLLAGKSVIVTAHSQGTVIAFAALVQIAAEREQVGFNLPNAVGPATDGTDTIEPNSYAAIAGPSQRLPAESLTRVGLVTFGSPLSTLYGRFFPENFGTPGLFDALRDRLATLRSTGTQAWRNLWRPTDYIGRKVFVAPGGALSPPDPEADIRVLEALAPLFPYESHSNYEREPQLKDTIDLFAREIR</sequence>
<feature type="transmembrane region" description="Helical" evidence="2">
    <location>
        <begin position="225"/>
        <end position="245"/>
    </location>
</feature>
<accession>A0A3B0RUD1</accession>
<protein>
    <submittedName>
        <fullName evidence="3">Uncharacterized protein</fullName>
    </submittedName>
</protein>
<feature type="region of interest" description="Disordered" evidence="1">
    <location>
        <begin position="13"/>
        <end position="35"/>
    </location>
</feature>
<feature type="transmembrane region" description="Helical" evidence="2">
    <location>
        <begin position="257"/>
        <end position="277"/>
    </location>
</feature>
<feature type="transmembrane region" description="Helical" evidence="2">
    <location>
        <begin position="484"/>
        <end position="507"/>
    </location>
</feature>
<dbReference type="AlphaFoldDB" id="A0A3B0RUD1"/>
<feature type="transmembrane region" description="Helical" evidence="2">
    <location>
        <begin position="415"/>
        <end position="436"/>
    </location>
</feature>
<gene>
    <name evidence="3" type="ORF">MNBD_ACTINO02-396</name>
</gene>
<evidence type="ECO:0000256" key="2">
    <source>
        <dbReference type="SAM" id="Phobius"/>
    </source>
</evidence>
<keyword evidence="2" id="KW-0812">Transmembrane</keyword>